<gene>
    <name evidence="1" type="ORF">FHS90_003091</name>
</gene>
<dbReference type="Proteomes" id="UP000563094">
    <property type="component" value="Unassembled WGS sequence"/>
</dbReference>
<keyword evidence="2" id="KW-1185">Reference proteome</keyword>
<proteinExistence type="predicted"/>
<accession>A0A839GS88</accession>
<protein>
    <submittedName>
        <fullName evidence="1">Uncharacterized protein</fullName>
    </submittedName>
</protein>
<sequence>MKTIMIAMLLTGLAGAILLLRLLPPPEEPGHEPLLAP</sequence>
<comment type="caution">
    <text evidence="1">The sequence shown here is derived from an EMBL/GenBank/DDBJ whole genome shotgun (WGS) entry which is preliminary data.</text>
</comment>
<dbReference type="AlphaFoldDB" id="A0A839GS88"/>
<dbReference type="EMBL" id="JACJIQ010000012">
    <property type="protein sequence ID" value="MBA9078365.1"/>
    <property type="molecule type" value="Genomic_DNA"/>
</dbReference>
<organism evidence="1 2">
    <name type="scientific">Rufibacter quisquiliarum</name>
    <dbReference type="NCBI Taxonomy" id="1549639"/>
    <lineage>
        <taxon>Bacteria</taxon>
        <taxon>Pseudomonadati</taxon>
        <taxon>Bacteroidota</taxon>
        <taxon>Cytophagia</taxon>
        <taxon>Cytophagales</taxon>
        <taxon>Hymenobacteraceae</taxon>
        <taxon>Rufibacter</taxon>
    </lineage>
</organism>
<name>A0A839GS88_9BACT</name>
<reference evidence="1 2" key="1">
    <citation type="submission" date="2020-08" db="EMBL/GenBank/DDBJ databases">
        <title>Genomic Encyclopedia of Type Strains, Phase IV (KMG-IV): sequencing the most valuable type-strain genomes for metagenomic binning, comparative biology and taxonomic classification.</title>
        <authorList>
            <person name="Goeker M."/>
        </authorList>
    </citation>
    <scope>NUCLEOTIDE SEQUENCE [LARGE SCALE GENOMIC DNA]</scope>
    <source>
        <strain evidence="1 2">DSM 29854</strain>
    </source>
</reference>
<evidence type="ECO:0000313" key="2">
    <source>
        <dbReference type="Proteomes" id="UP000563094"/>
    </source>
</evidence>
<evidence type="ECO:0000313" key="1">
    <source>
        <dbReference type="EMBL" id="MBA9078365.1"/>
    </source>
</evidence>